<dbReference type="PROSITE" id="PS01153">
    <property type="entry name" value="NOL1_NOP2_SUN"/>
    <property type="match status" value="1"/>
</dbReference>
<feature type="region of interest" description="Disordered" evidence="21">
    <location>
        <begin position="589"/>
        <end position="810"/>
    </location>
</feature>
<dbReference type="SUPFAM" id="SSF53335">
    <property type="entry name" value="S-adenosyl-L-methionine-dependent methyltransferases"/>
    <property type="match status" value="1"/>
</dbReference>
<dbReference type="InterPro" id="IPR012586">
    <property type="entry name" value="NOP2_rpt"/>
</dbReference>
<keyword evidence="24" id="KW-1185">Reference proteome</keyword>
<evidence type="ECO:0000256" key="18">
    <source>
        <dbReference type="ARBA" id="ARBA00079733"/>
    </source>
</evidence>
<evidence type="ECO:0000256" key="11">
    <source>
        <dbReference type="ARBA" id="ARBA00022884"/>
    </source>
</evidence>
<comment type="similarity">
    <text evidence="2 20">Belongs to the class I-like SAM-binding methyltransferase superfamily. RsmB/NOP family.</text>
</comment>
<dbReference type="InterPro" id="IPR049560">
    <property type="entry name" value="MeTrfase_RsmB-F_NOP2_cat"/>
</dbReference>
<reference evidence="23" key="1">
    <citation type="submission" date="2025-08" db="UniProtKB">
        <authorList>
            <consortium name="Ensembl"/>
        </authorList>
    </citation>
    <scope>IDENTIFICATION</scope>
</reference>
<dbReference type="InterPro" id="IPR054728">
    <property type="entry name" value="RsmB-like_ferredoxin"/>
</dbReference>
<keyword evidence="4" id="KW-0690">Ribosome biogenesis</keyword>
<evidence type="ECO:0000259" key="22">
    <source>
        <dbReference type="PROSITE" id="PS51686"/>
    </source>
</evidence>
<evidence type="ECO:0000256" key="14">
    <source>
        <dbReference type="ARBA" id="ARBA00023242"/>
    </source>
</evidence>
<feature type="compositionally biased region" description="Acidic residues" evidence="21">
    <location>
        <begin position="134"/>
        <end position="161"/>
    </location>
</feature>
<feature type="binding site" evidence="20">
    <location>
        <position position="441"/>
    </location>
    <ligand>
        <name>S-adenosyl-L-methionine</name>
        <dbReference type="ChEBI" id="CHEBI:59789"/>
    </ligand>
</feature>
<dbReference type="AlphaFoldDB" id="A0A2K5JNH1"/>
<dbReference type="PRINTS" id="PR02012">
    <property type="entry name" value="RCMTNOP2"/>
</dbReference>
<dbReference type="PANTHER" id="PTHR22807">
    <property type="entry name" value="NOP2 YEAST -RELATED NOL1/NOP2/FMU SUN DOMAIN-CONTAINING"/>
    <property type="match status" value="1"/>
</dbReference>
<feature type="binding site" evidence="20">
    <location>
        <begin position="390"/>
        <end position="396"/>
    </location>
    <ligand>
        <name>S-adenosyl-L-methionine</name>
        <dbReference type="ChEBI" id="CHEBI:59789"/>
    </ligand>
</feature>
<dbReference type="Pfam" id="PF22458">
    <property type="entry name" value="RsmF-B_ferredox"/>
    <property type="match status" value="1"/>
</dbReference>
<evidence type="ECO:0000256" key="16">
    <source>
        <dbReference type="ARBA" id="ARBA00075882"/>
    </source>
</evidence>
<dbReference type="InterPro" id="IPR029063">
    <property type="entry name" value="SAM-dependent_MTases_sf"/>
</dbReference>
<feature type="binding site" evidence="20">
    <location>
        <position position="458"/>
    </location>
    <ligand>
        <name>S-adenosyl-L-methionine</name>
        <dbReference type="ChEBI" id="CHEBI:59789"/>
    </ligand>
</feature>
<feature type="compositionally biased region" description="Acidic residues" evidence="21">
    <location>
        <begin position="112"/>
        <end position="125"/>
    </location>
</feature>
<evidence type="ECO:0000256" key="4">
    <source>
        <dbReference type="ARBA" id="ARBA00022517"/>
    </source>
</evidence>
<evidence type="ECO:0000256" key="10">
    <source>
        <dbReference type="ARBA" id="ARBA00022843"/>
    </source>
</evidence>
<name>A0A2K5JNH1_COLAP</name>
<feature type="compositionally biased region" description="Polar residues" evidence="21">
    <location>
        <begin position="589"/>
        <end position="606"/>
    </location>
</feature>
<sequence length="810" mass="89137">MGRKLDPTKKEKRGPGRKARKQKGAETELARFLPAVSDENSKRLSSRARKRAAKRRLGSAEAPKTNKSPEAKPLPGKLPKGIFAGAVQTVGKKGPQSLFNAAQGKKRPAPSSDEEEEEEDSEEDDVVNHGDLWGSEDDADMVDDYGADSNSEDEEEGEELLPIERAAQKQKVREAAAGVQWSEEETEDEEEVTPESGPSKEEEADGGLQINVDEEPFVLPPAGEMEQDAQTPDLQRVHKRIQDIVGILRDFGAQREEGRSRSEYLNRLKKDLATYYSYGDFLLGKLMDLFPLSELVEFLEANEVPRPITLRTNTLKTRRRDVAQALINRGVNLDPLGKWSKTGLVVYDSSVPIGATPEYLAGHYMLQGASSMLPVMALAPQEHERILDMCCAPGGKTSYMAQLMKNTGVILANDANAERLKSVVGNLHRLGVTNTVISHYDGRQFPKVVGGFDRVLLDAPCSGTGVISKDPAVKTNKDEKDILRCAHLQKELLLSAIDSVNATSKTGGYLVYCTCSIMVEENEWVVDYALKKRNVRLVPTGLDFGQEGFTRFRERRFHPSLHNARRFYPHTHNMDGFFIAKFKKFSNSVPQSQTGNSETATPTNVDLPQVIPKSENSSQPAKKAKGAAKTKQQLQKQQRPKKASFQKPNGTSKGADSELSTIPSVRKTQASSRFQDSSQPAGKAEGIRESKVTGKLKQRSPKLQSSKKVAFLKQNAPPKGTDTETPAVLSPSKTQATLKPKDHHHPLGRAKGVEKQQLPEQPFKKAAFQNQNDTPKGPQPPTVSPISSSHPPPAKRKKSQSRGNGQLLLS</sequence>
<feature type="compositionally biased region" description="Polar residues" evidence="21">
    <location>
        <begin position="646"/>
        <end position="680"/>
    </location>
</feature>
<feature type="domain" description="SAM-dependent MTase RsmB/NOP-type" evidence="22">
    <location>
        <begin position="298"/>
        <end position="585"/>
    </location>
</feature>
<dbReference type="InterPro" id="IPR018314">
    <property type="entry name" value="RsmB/NOL1/NOP2-like_CS"/>
</dbReference>
<dbReference type="PRINTS" id="PR02008">
    <property type="entry name" value="RCMTFAMILY"/>
</dbReference>
<dbReference type="InterPro" id="IPR023267">
    <property type="entry name" value="RCMT"/>
</dbReference>
<reference evidence="23" key="2">
    <citation type="submission" date="2025-09" db="UniProtKB">
        <authorList>
            <consortium name="Ensembl"/>
        </authorList>
    </citation>
    <scope>IDENTIFICATION</scope>
</reference>
<evidence type="ECO:0000256" key="21">
    <source>
        <dbReference type="SAM" id="MobiDB-lite"/>
    </source>
</evidence>
<dbReference type="FunFam" id="3.40.50.150:FF:000120">
    <property type="entry name" value="probable 28S rRNA (Cytosine(4447)-C(5))-methyltransferase"/>
    <property type="match status" value="1"/>
</dbReference>
<evidence type="ECO:0000256" key="5">
    <source>
        <dbReference type="ARBA" id="ARBA00022552"/>
    </source>
</evidence>
<dbReference type="GO" id="GO:0003723">
    <property type="term" value="F:RNA binding"/>
    <property type="evidence" value="ECO:0007669"/>
    <property type="project" value="UniProtKB-UniRule"/>
</dbReference>
<dbReference type="GO" id="GO:0070475">
    <property type="term" value="P:rRNA base methylation"/>
    <property type="evidence" value="ECO:0007669"/>
    <property type="project" value="TreeGrafter"/>
</dbReference>
<dbReference type="InterPro" id="IPR023273">
    <property type="entry name" value="RCMT_NOP2"/>
</dbReference>
<feature type="compositionally biased region" description="Basic residues" evidence="21">
    <location>
        <begin position="10"/>
        <end position="22"/>
    </location>
</feature>
<dbReference type="InterPro" id="IPR001678">
    <property type="entry name" value="MeTrfase_RsmB-F_NOP2_dom"/>
</dbReference>
<keyword evidence="14" id="KW-0539">Nucleus</keyword>
<evidence type="ECO:0000256" key="12">
    <source>
        <dbReference type="ARBA" id="ARBA00022934"/>
    </source>
</evidence>
<dbReference type="Pfam" id="PF01189">
    <property type="entry name" value="Methyltr_RsmB-F"/>
    <property type="match status" value="1"/>
</dbReference>
<dbReference type="GO" id="GO:0005730">
    <property type="term" value="C:nucleolus"/>
    <property type="evidence" value="ECO:0007669"/>
    <property type="project" value="UniProtKB-SubCell"/>
</dbReference>
<keyword evidence="6" id="KW-0597">Phosphoprotein</keyword>
<feature type="compositionally biased region" description="Basic residues" evidence="21">
    <location>
        <begin position="44"/>
        <end position="57"/>
    </location>
</feature>
<dbReference type="GO" id="GO:0000470">
    <property type="term" value="P:maturation of LSU-rRNA"/>
    <property type="evidence" value="ECO:0007669"/>
    <property type="project" value="TreeGrafter"/>
</dbReference>
<dbReference type="Proteomes" id="UP000233080">
    <property type="component" value="Unassembled WGS sequence"/>
</dbReference>
<dbReference type="NCBIfam" id="TIGR00446">
    <property type="entry name" value="nop2p"/>
    <property type="match status" value="1"/>
</dbReference>
<dbReference type="GeneID" id="105518709"/>
<keyword evidence="10" id="KW-0832">Ubl conjugation</keyword>
<feature type="compositionally biased region" description="Polar residues" evidence="21">
    <location>
        <begin position="801"/>
        <end position="810"/>
    </location>
</feature>
<feature type="compositionally biased region" description="Acidic residues" evidence="21">
    <location>
        <begin position="182"/>
        <end position="193"/>
    </location>
</feature>
<dbReference type="RefSeq" id="XP_011807201.1">
    <property type="nucleotide sequence ID" value="XM_011951811.1"/>
</dbReference>
<evidence type="ECO:0000256" key="17">
    <source>
        <dbReference type="ARBA" id="ARBA00076630"/>
    </source>
</evidence>
<keyword evidence="3" id="KW-1017">Isopeptide bond</keyword>
<keyword evidence="7 20" id="KW-0489">Methyltransferase</keyword>
<proteinExistence type="inferred from homology"/>
<feature type="region of interest" description="Disordered" evidence="21">
    <location>
        <begin position="1"/>
        <end position="209"/>
    </location>
</feature>
<evidence type="ECO:0000313" key="24">
    <source>
        <dbReference type="Proteomes" id="UP000233080"/>
    </source>
</evidence>
<evidence type="ECO:0000256" key="9">
    <source>
        <dbReference type="ARBA" id="ARBA00022691"/>
    </source>
</evidence>
<dbReference type="Gene3D" id="3.30.70.1170">
    <property type="entry name" value="Sun protein, domain 3"/>
    <property type="match status" value="1"/>
</dbReference>
<dbReference type="PROSITE" id="PS51686">
    <property type="entry name" value="SAM_MT_RSMB_NOP"/>
    <property type="match status" value="1"/>
</dbReference>
<dbReference type="Ensembl" id="ENSCANT00000053605.1">
    <property type="protein sequence ID" value="ENSCANP00000030399.1"/>
    <property type="gene ID" value="ENSCANG00000038803.1"/>
</dbReference>
<dbReference type="FunFam" id="3.30.70.1170:FF:000001">
    <property type="entry name" value="Ribosomal RNA methyltransferase Nop2"/>
    <property type="match status" value="1"/>
</dbReference>
<dbReference type="CTD" id="4839"/>
<evidence type="ECO:0000256" key="6">
    <source>
        <dbReference type="ARBA" id="ARBA00022553"/>
    </source>
</evidence>
<evidence type="ECO:0000256" key="2">
    <source>
        <dbReference type="ARBA" id="ARBA00007494"/>
    </source>
</evidence>
<keyword evidence="8 20" id="KW-0808">Transferase</keyword>
<keyword evidence="9 20" id="KW-0949">S-adenosyl-L-methionine</keyword>
<dbReference type="Pfam" id="PF08062">
    <property type="entry name" value="NOP2_rpt"/>
    <property type="match status" value="3"/>
</dbReference>
<feature type="active site" description="Nucleophile" evidence="20">
    <location>
        <position position="515"/>
    </location>
</feature>
<evidence type="ECO:0000256" key="7">
    <source>
        <dbReference type="ARBA" id="ARBA00022603"/>
    </source>
</evidence>
<dbReference type="InterPro" id="IPR011023">
    <property type="entry name" value="Nop2p"/>
</dbReference>
<evidence type="ECO:0000256" key="20">
    <source>
        <dbReference type="PROSITE-ProRule" id="PRU01023"/>
    </source>
</evidence>
<keyword evidence="11 20" id="KW-0694">RNA-binding</keyword>
<organism evidence="23 24">
    <name type="scientific">Colobus angolensis palliatus</name>
    <name type="common">Peters' Angolan colobus</name>
    <dbReference type="NCBI Taxonomy" id="336983"/>
    <lineage>
        <taxon>Eukaryota</taxon>
        <taxon>Metazoa</taxon>
        <taxon>Chordata</taxon>
        <taxon>Craniata</taxon>
        <taxon>Vertebrata</taxon>
        <taxon>Euteleostomi</taxon>
        <taxon>Mammalia</taxon>
        <taxon>Eutheria</taxon>
        <taxon>Euarchontoglires</taxon>
        <taxon>Primates</taxon>
        <taxon>Haplorrhini</taxon>
        <taxon>Catarrhini</taxon>
        <taxon>Cercopithecidae</taxon>
        <taxon>Colobinae</taxon>
        <taxon>Colobus</taxon>
    </lineage>
</organism>
<evidence type="ECO:0000313" key="23">
    <source>
        <dbReference type="Ensembl" id="ENSCANP00000030399.1"/>
    </source>
</evidence>
<keyword evidence="13" id="KW-0007">Acetylation</keyword>
<comment type="function">
    <text evidence="15">S-adenosyl-L-methionine-dependent methyltransferase that specifically methylates the C(5) position of cytosine 4447 in 28S rRNA. Required for efficient rRNA processing and 60S ribosomal subunit biogenesis. Regulates pre-rRNA processing through non-catalytic complex formation with box C/D snoRNAs and facilitates the recruitment of U3 and U8 snoRNAs to pre-90S ribosomal particles and their stable assembly into snoRNP complexes. May play a role in the regulation of the cell cycle and the increased nucleolar activity that is associated with the cell proliferation.</text>
</comment>
<dbReference type="GO" id="GO:0009383">
    <property type="term" value="F:rRNA (cytosine-C5-)-methyltransferase activity"/>
    <property type="evidence" value="ECO:0007669"/>
    <property type="project" value="TreeGrafter"/>
</dbReference>
<feature type="binding site" evidence="20">
    <location>
        <position position="414"/>
    </location>
    <ligand>
        <name>S-adenosyl-L-methionine</name>
        <dbReference type="ChEBI" id="CHEBI:59789"/>
    </ligand>
</feature>
<evidence type="ECO:0000256" key="19">
    <source>
        <dbReference type="ARBA" id="ARBA00082315"/>
    </source>
</evidence>
<dbReference type="Gene3D" id="3.40.50.150">
    <property type="entry name" value="Vaccinia Virus protein VP39"/>
    <property type="match status" value="1"/>
</dbReference>
<accession>A0A2K5JNH1</accession>
<comment type="subcellular location">
    <subcellularLocation>
        <location evidence="1">Nucleus</location>
        <location evidence="1">Nucleolus</location>
    </subcellularLocation>
</comment>
<keyword evidence="12" id="KW-0164">Citrullination</keyword>
<protein>
    <recommendedName>
        <fullName evidence="19">Nucleolar protein 1</fullName>
    </recommendedName>
    <alternativeName>
        <fullName evidence="18">Nucleolar protein 2 homolog</fullName>
    </alternativeName>
    <alternativeName>
        <fullName evidence="17">Proliferating-cell nucleolar antigen p120</fullName>
    </alternativeName>
    <alternativeName>
        <fullName evidence="16">Proliferation-associated nucleolar protein p120</fullName>
    </alternativeName>
</protein>
<dbReference type="PANTHER" id="PTHR22807:SF30">
    <property type="entry name" value="28S RRNA (CYTOSINE(4447)-C(5))-METHYLTRANSFERASE-RELATED"/>
    <property type="match status" value="1"/>
</dbReference>
<evidence type="ECO:0000256" key="8">
    <source>
        <dbReference type="ARBA" id="ARBA00022679"/>
    </source>
</evidence>
<dbReference type="CDD" id="cd02440">
    <property type="entry name" value="AdoMet_MTases"/>
    <property type="match status" value="1"/>
</dbReference>
<evidence type="ECO:0000256" key="13">
    <source>
        <dbReference type="ARBA" id="ARBA00022990"/>
    </source>
</evidence>
<evidence type="ECO:0000256" key="1">
    <source>
        <dbReference type="ARBA" id="ARBA00004604"/>
    </source>
</evidence>
<evidence type="ECO:0000256" key="15">
    <source>
        <dbReference type="ARBA" id="ARBA00056352"/>
    </source>
</evidence>
<keyword evidence="5" id="KW-0698">rRNA processing</keyword>
<dbReference type="SMR" id="A0A2K5JNH1"/>
<evidence type="ECO:0000256" key="3">
    <source>
        <dbReference type="ARBA" id="ARBA00022499"/>
    </source>
</evidence>